<dbReference type="PANTHER" id="PTHR31635">
    <property type="entry name" value="REVERSE TRANSCRIPTASE DOMAIN-CONTAINING PROTEIN-RELATED"/>
    <property type="match status" value="1"/>
</dbReference>
<evidence type="ECO:0008006" key="3">
    <source>
        <dbReference type="Google" id="ProtNLM"/>
    </source>
</evidence>
<sequence length="189" mass="22089">MEGIHNIEEIKGLQREIGEMLEIEDLKWKQRAKLNWYQLGDRNTKFFHNCANQRRRKNAIKVIHDEQNRRLSSPSEMEGVFNRYFQKLFTSSEPSKDEITNCLKNVEPRVSNEMNVNLTRSFTRLEVEDAINQMAPLKSPGPDGFGTCFYQKHWHIVGNEVCKTVLTWLNGNPMDSQVNFTYIALIPKV</sequence>
<dbReference type="PANTHER" id="PTHR31635:SF196">
    <property type="entry name" value="REVERSE TRANSCRIPTASE DOMAIN-CONTAINING PROTEIN-RELATED"/>
    <property type="match status" value="1"/>
</dbReference>
<dbReference type="Proteomes" id="UP000619265">
    <property type="component" value="Unassembled WGS sequence"/>
</dbReference>
<protein>
    <recommendedName>
        <fullName evidence="3">RNA-directed DNA polymerase (Reverse transcriptase)</fullName>
    </recommendedName>
</protein>
<evidence type="ECO:0000313" key="1">
    <source>
        <dbReference type="EMBL" id="KAF5452149.1"/>
    </source>
</evidence>
<gene>
    <name evidence="1" type="ORF">F2P56_027179</name>
</gene>
<reference evidence="1" key="1">
    <citation type="submission" date="2015-10" db="EMBL/GenBank/DDBJ databases">
        <authorList>
            <person name="Martinez-Garcia P.J."/>
            <person name="Crepeau M.W."/>
            <person name="Puiu D."/>
            <person name="Gonzalez-Ibeas D."/>
            <person name="Whalen J."/>
            <person name="Stevens K."/>
            <person name="Paul R."/>
            <person name="Butterfield T."/>
            <person name="Britton M."/>
            <person name="Reagan R."/>
            <person name="Chakraborty S."/>
            <person name="Walawage S.L."/>
            <person name="Vasquez-Gross H.A."/>
            <person name="Cardeno C."/>
            <person name="Famula R."/>
            <person name="Pratt K."/>
            <person name="Kuruganti S."/>
            <person name="Aradhya M.K."/>
            <person name="Leslie C.A."/>
            <person name="Dandekar A.M."/>
            <person name="Salzberg S.L."/>
            <person name="Wegrzyn J.L."/>
            <person name="Langley C.H."/>
            <person name="Neale D.B."/>
        </authorList>
    </citation>
    <scope>NUCLEOTIDE SEQUENCE</scope>
    <source>
        <tissue evidence="1">Leaves</tissue>
    </source>
</reference>
<organism evidence="1 2">
    <name type="scientific">Juglans regia</name>
    <name type="common">English walnut</name>
    <dbReference type="NCBI Taxonomy" id="51240"/>
    <lineage>
        <taxon>Eukaryota</taxon>
        <taxon>Viridiplantae</taxon>
        <taxon>Streptophyta</taxon>
        <taxon>Embryophyta</taxon>
        <taxon>Tracheophyta</taxon>
        <taxon>Spermatophyta</taxon>
        <taxon>Magnoliopsida</taxon>
        <taxon>eudicotyledons</taxon>
        <taxon>Gunneridae</taxon>
        <taxon>Pentapetalae</taxon>
        <taxon>rosids</taxon>
        <taxon>fabids</taxon>
        <taxon>Fagales</taxon>
        <taxon>Juglandaceae</taxon>
        <taxon>Juglans</taxon>
    </lineage>
</organism>
<proteinExistence type="predicted"/>
<comment type="caution">
    <text evidence="1">The sequence shown here is derived from an EMBL/GenBank/DDBJ whole genome shotgun (WGS) entry which is preliminary data.</text>
</comment>
<feature type="non-terminal residue" evidence="1">
    <location>
        <position position="189"/>
    </location>
</feature>
<name>A0A833U373_JUGRE</name>
<reference evidence="1" key="2">
    <citation type="submission" date="2020-03" db="EMBL/GenBank/DDBJ databases">
        <title>Walnut 2.0.</title>
        <authorList>
            <person name="Marrano A."/>
            <person name="Britton M."/>
            <person name="Zimin A.V."/>
            <person name="Zaini P.A."/>
            <person name="Workman R."/>
            <person name="Puiu D."/>
            <person name="Bianco L."/>
            <person name="Allen B.J."/>
            <person name="Troggio M."/>
            <person name="Leslie C.A."/>
            <person name="Timp W."/>
            <person name="Dendekar A."/>
            <person name="Salzberg S.L."/>
            <person name="Neale D.B."/>
        </authorList>
    </citation>
    <scope>NUCLEOTIDE SEQUENCE</scope>
    <source>
        <tissue evidence="1">Leaves</tissue>
    </source>
</reference>
<accession>A0A833U373</accession>
<dbReference type="AlphaFoldDB" id="A0A833U373"/>
<evidence type="ECO:0000313" key="2">
    <source>
        <dbReference type="Proteomes" id="UP000619265"/>
    </source>
</evidence>
<dbReference type="EMBL" id="LIHL02000012">
    <property type="protein sequence ID" value="KAF5452149.1"/>
    <property type="molecule type" value="Genomic_DNA"/>
</dbReference>
<dbReference type="Gramene" id="Jr12_09250_p1">
    <property type="protein sequence ID" value="cds.Jr12_09250_p1"/>
    <property type="gene ID" value="Jr12_09250"/>
</dbReference>